<sequence length="395" mass="43851">MHFTNLGNSVRQSIMSKPREITIDQDLFLPQIATLPLRDQRDTMERPFFSLHKRKRTKPIDYVSPDGKVSVHVTGNPEYGIATIYDLDVLIYCASMLVEYKRRGVNDIPQTLAVVPYDMLKVLRRDTGGGEYQNLANALARLQSTTVRTNLHSVGRRETTFSWLDSFTQVIDAKGRIRGMRITLAKWFYDSVLMDGGVLAIDPDYFDISGGLSRWLYRVARKHAGGNGAQGFTISMPTLYEKSGSESPYRRFKFEIQKLARENVLPGYGLEVIPHEGREPSLRMTRRAQPVPAEEAAPAPFPAPAPSGRRKPAASPPPAGPTSAGPDRVAFPDSGHIGYTAFGALARANLPHPQRDLGLVGADFRHFLAKRQIPADALNIEQIFATFCARQTAAS</sequence>
<feature type="region of interest" description="Disordered" evidence="1">
    <location>
        <begin position="279"/>
        <end position="330"/>
    </location>
</feature>
<evidence type="ECO:0000256" key="1">
    <source>
        <dbReference type="SAM" id="MobiDB-lite"/>
    </source>
</evidence>
<feature type="compositionally biased region" description="Low complexity" evidence="1">
    <location>
        <begin position="288"/>
        <end position="298"/>
    </location>
</feature>
<dbReference type="InterPro" id="IPR018777">
    <property type="entry name" value="Replication_initiator_prot_A"/>
</dbReference>
<accession>A0ABQ6PBA9</accession>
<evidence type="ECO:0008006" key="4">
    <source>
        <dbReference type="Google" id="ProtNLM"/>
    </source>
</evidence>
<gene>
    <name evidence="2" type="ORF">NUTIK01_33050</name>
</gene>
<organism evidence="2 3">
    <name type="scientific">Novosphingobium pituita</name>
    <dbReference type="NCBI Taxonomy" id="3056842"/>
    <lineage>
        <taxon>Bacteria</taxon>
        <taxon>Pseudomonadati</taxon>
        <taxon>Pseudomonadota</taxon>
        <taxon>Alphaproteobacteria</taxon>
        <taxon>Sphingomonadales</taxon>
        <taxon>Sphingomonadaceae</taxon>
        <taxon>Novosphingobium</taxon>
    </lineage>
</organism>
<proteinExistence type="predicted"/>
<dbReference type="Proteomes" id="UP001187221">
    <property type="component" value="Unassembled WGS sequence"/>
</dbReference>
<evidence type="ECO:0000313" key="2">
    <source>
        <dbReference type="EMBL" id="GMM62528.1"/>
    </source>
</evidence>
<evidence type="ECO:0000313" key="3">
    <source>
        <dbReference type="Proteomes" id="UP001187221"/>
    </source>
</evidence>
<dbReference type="Pfam" id="PF10134">
    <property type="entry name" value="RPA"/>
    <property type="match status" value="1"/>
</dbReference>
<protein>
    <recommendedName>
        <fullName evidence="4">Plasmid replication initiator protein</fullName>
    </recommendedName>
</protein>
<keyword evidence="3" id="KW-1185">Reference proteome</keyword>
<reference evidence="2 3" key="1">
    <citation type="submission" date="2023-06" db="EMBL/GenBank/DDBJ databases">
        <title>Draft genome sequence of Novosphingobium sp. strain IK01.</title>
        <authorList>
            <person name="Hatamoto M."/>
            <person name="Ikarashi T."/>
            <person name="Yamaguchi T."/>
        </authorList>
    </citation>
    <scope>NUCLEOTIDE SEQUENCE [LARGE SCALE GENOMIC DNA]</scope>
    <source>
        <strain evidence="2 3">IK01</strain>
    </source>
</reference>
<name>A0ABQ6PBA9_9SPHN</name>
<comment type="caution">
    <text evidence="2">The sequence shown here is derived from an EMBL/GenBank/DDBJ whole genome shotgun (WGS) entry which is preliminary data.</text>
</comment>
<dbReference type="EMBL" id="BTFW01000003">
    <property type="protein sequence ID" value="GMM62528.1"/>
    <property type="molecule type" value="Genomic_DNA"/>
</dbReference>